<keyword evidence="3" id="KW-1185">Reference proteome</keyword>
<dbReference type="EMBL" id="JBFXLQ010000046">
    <property type="protein sequence ID" value="KAL2863861.1"/>
    <property type="molecule type" value="Genomic_DNA"/>
</dbReference>
<name>A0ABR4LHD5_9EURO</name>
<dbReference type="Proteomes" id="UP001610432">
    <property type="component" value="Unassembled WGS sequence"/>
</dbReference>
<evidence type="ECO:0000256" key="1">
    <source>
        <dbReference type="SAM" id="MobiDB-lite"/>
    </source>
</evidence>
<dbReference type="GeneID" id="98140993"/>
<protein>
    <submittedName>
        <fullName evidence="2">Uncharacterized protein</fullName>
    </submittedName>
</protein>
<comment type="caution">
    <text evidence="2">The sequence shown here is derived from an EMBL/GenBank/DDBJ whole genome shotgun (WGS) entry which is preliminary data.</text>
</comment>
<dbReference type="RefSeq" id="XP_070882840.1">
    <property type="nucleotide sequence ID" value="XM_071025921.1"/>
</dbReference>
<gene>
    <name evidence="2" type="ORF">BJX67DRAFT_230315</name>
</gene>
<proteinExistence type="predicted"/>
<sequence length="133" mass="14761">MPSHPRVVAAAAKPRGPSALIQLTFARLMGLQLTEAATDCGSVNSKERNSNDHLMLLRMKQSSRGQRLRFQKTKARDPQVESRSFHHLSGRWRVLPGFLLVGHSGDGCHWSVLFRARSPGLAVRNGSIGRFSF</sequence>
<reference evidence="2 3" key="1">
    <citation type="submission" date="2024-07" db="EMBL/GenBank/DDBJ databases">
        <title>Section-level genome sequencing and comparative genomics of Aspergillus sections Usti and Cavernicolus.</title>
        <authorList>
            <consortium name="Lawrence Berkeley National Laboratory"/>
            <person name="Nybo J.L."/>
            <person name="Vesth T.C."/>
            <person name="Theobald S."/>
            <person name="Frisvad J.C."/>
            <person name="Larsen T.O."/>
            <person name="Kjaerboelling I."/>
            <person name="Rothschild-Mancinelli K."/>
            <person name="Lyhne E.K."/>
            <person name="Kogle M.E."/>
            <person name="Barry K."/>
            <person name="Clum A."/>
            <person name="Na H."/>
            <person name="Ledsgaard L."/>
            <person name="Lin J."/>
            <person name="Lipzen A."/>
            <person name="Kuo A."/>
            <person name="Riley R."/>
            <person name="Mondo S."/>
            <person name="Labutti K."/>
            <person name="Haridas S."/>
            <person name="Pangalinan J."/>
            <person name="Salamov A.A."/>
            <person name="Simmons B.A."/>
            <person name="Magnuson J.K."/>
            <person name="Chen J."/>
            <person name="Drula E."/>
            <person name="Henrissat B."/>
            <person name="Wiebenga A."/>
            <person name="Lubbers R.J."/>
            <person name="Gomes A.C."/>
            <person name="Macurrencykelacurrency M.R."/>
            <person name="Stajich J."/>
            <person name="Grigoriev I.V."/>
            <person name="Mortensen U.H."/>
            <person name="De Vries R.P."/>
            <person name="Baker S.E."/>
            <person name="Andersen M.R."/>
        </authorList>
    </citation>
    <scope>NUCLEOTIDE SEQUENCE [LARGE SCALE GENOMIC DNA]</scope>
    <source>
        <strain evidence="2 3">CBS 449.75</strain>
    </source>
</reference>
<organism evidence="2 3">
    <name type="scientific">Aspergillus lucknowensis</name>
    <dbReference type="NCBI Taxonomy" id="176173"/>
    <lineage>
        <taxon>Eukaryota</taxon>
        <taxon>Fungi</taxon>
        <taxon>Dikarya</taxon>
        <taxon>Ascomycota</taxon>
        <taxon>Pezizomycotina</taxon>
        <taxon>Eurotiomycetes</taxon>
        <taxon>Eurotiomycetidae</taxon>
        <taxon>Eurotiales</taxon>
        <taxon>Aspergillaceae</taxon>
        <taxon>Aspergillus</taxon>
        <taxon>Aspergillus subgen. Nidulantes</taxon>
    </lineage>
</organism>
<accession>A0ABR4LHD5</accession>
<evidence type="ECO:0000313" key="3">
    <source>
        <dbReference type="Proteomes" id="UP001610432"/>
    </source>
</evidence>
<feature type="region of interest" description="Disordered" evidence="1">
    <location>
        <begin position="62"/>
        <end position="81"/>
    </location>
</feature>
<evidence type="ECO:0000313" key="2">
    <source>
        <dbReference type="EMBL" id="KAL2863861.1"/>
    </source>
</evidence>